<evidence type="ECO:0000313" key="4">
    <source>
        <dbReference type="EMBL" id="KAF1992295.1"/>
    </source>
</evidence>
<organism evidence="4 5">
    <name type="scientific">Aulographum hederae CBS 113979</name>
    <dbReference type="NCBI Taxonomy" id="1176131"/>
    <lineage>
        <taxon>Eukaryota</taxon>
        <taxon>Fungi</taxon>
        <taxon>Dikarya</taxon>
        <taxon>Ascomycota</taxon>
        <taxon>Pezizomycotina</taxon>
        <taxon>Dothideomycetes</taxon>
        <taxon>Pleosporomycetidae</taxon>
        <taxon>Aulographales</taxon>
        <taxon>Aulographaceae</taxon>
    </lineage>
</organism>
<sequence>MKTTTFIATILASASVTMAVPALLYRQIPVPVCTGTTGNAQCCATDVLGLADLDCANPPSTPSNRTEFIDICAVIGQRARCCAIPILGQALICGDPV</sequence>
<keyword evidence="2" id="KW-1015">Disulfide bond</keyword>
<evidence type="ECO:0008006" key="6">
    <source>
        <dbReference type="Google" id="ProtNLM"/>
    </source>
</evidence>
<dbReference type="Proteomes" id="UP000800041">
    <property type="component" value="Unassembled WGS sequence"/>
</dbReference>
<feature type="signal peptide" evidence="3">
    <location>
        <begin position="1"/>
        <end position="19"/>
    </location>
</feature>
<dbReference type="SUPFAM" id="SSF101751">
    <property type="entry name" value="Hydrophobin II, HfbII"/>
    <property type="match status" value="1"/>
</dbReference>
<dbReference type="GO" id="GO:0005576">
    <property type="term" value="C:extracellular region"/>
    <property type="evidence" value="ECO:0007669"/>
    <property type="project" value="InterPro"/>
</dbReference>
<keyword evidence="5" id="KW-1185">Reference proteome</keyword>
<comment type="similarity">
    <text evidence="1">Belongs to the cerato-ulmin hydrophobin family.</text>
</comment>
<evidence type="ECO:0000256" key="3">
    <source>
        <dbReference type="SAM" id="SignalP"/>
    </source>
</evidence>
<dbReference type="PANTHER" id="PTHR42341:SF1">
    <property type="entry name" value="HYDROPHOBIN"/>
    <property type="match status" value="1"/>
</dbReference>
<gene>
    <name evidence="4" type="ORF">K402DRAFT_320569</name>
</gene>
<dbReference type="InterPro" id="IPR010636">
    <property type="entry name" value="Class_II_hydrophobin"/>
</dbReference>
<reference evidence="4" key="1">
    <citation type="journal article" date="2020" name="Stud. Mycol.">
        <title>101 Dothideomycetes genomes: a test case for predicting lifestyles and emergence of pathogens.</title>
        <authorList>
            <person name="Haridas S."/>
            <person name="Albert R."/>
            <person name="Binder M."/>
            <person name="Bloem J."/>
            <person name="Labutti K."/>
            <person name="Salamov A."/>
            <person name="Andreopoulos B."/>
            <person name="Baker S."/>
            <person name="Barry K."/>
            <person name="Bills G."/>
            <person name="Bluhm B."/>
            <person name="Cannon C."/>
            <person name="Castanera R."/>
            <person name="Culley D."/>
            <person name="Daum C."/>
            <person name="Ezra D."/>
            <person name="Gonzalez J."/>
            <person name="Henrissat B."/>
            <person name="Kuo A."/>
            <person name="Liang C."/>
            <person name="Lipzen A."/>
            <person name="Lutzoni F."/>
            <person name="Magnuson J."/>
            <person name="Mondo S."/>
            <person name="Nolan M."/>
            <person name="Ohm R."/>
            <person name="Pangilinan J."/>
            <person name="Park H.-J."/>
            <person name="Ramirez L."/>
            <person name="Alfaro M."/>
            <person name="Sun H."/>
            <person name="Tritt A."/>
            <person name="Yoshinaga Y."/>
            <person name="Zwiers L.-H."/>
            <person name="Turgeon B."/>
            <person name="Goodwin S."/>
            <person name="Spatafora J."/>
            <person name="Crous P."/>
            <person name="Grigoriev I."/>
        </authorList>
    </citation>
    <scope>NUCLEOTIDE SEQUENCE</scope>
    <source>
        <strain evidence="4">CBS 113979</strain>
    </source>
</reference>
<name>A0A6G1HGL1_9PEZI</name>
<evidence type="ECO:0000256" key="1">
    <source>
        <dbReference type="ARBA" id="ARBA00009576"/>
    </source>
</evidence>
<dbReference type="EMBL" id="ML977137">
    <property type="protein sequence ID" value="KAF1992295.1"/>
    <property type="molecule type" value="Genomic_DNA"/>
</dbReference>
<accession>A0A6G1HGL1</accession>
<protein>
    <recommendedName>
        <fullName evidence="6">Hydrophobin</fullName>
    </recommendedName>
</protein>
<dbReference type="Pfam" id="PF06766">
    <property type="entry name" value="Hydrophobin_2"/>
    <property type="match status" value="1"/>
</dbReference>
<dbReference type="InterPro" id="IPR036686">
    <property type="entry name" value="Class_II_Hydrophobin_sf"/>
</dbReference>
<evidence type="ECO:0000313" key="5">
    <source>
        <dbReference type="Proteomes" id="UP000800041"/>
    </source>
</evidence>
<proteinExistence type="inferred from homology"/>
<dbReference type="CDD" id="cd23508">
    <property type="entry name" value="hydrophobin_II"/>
    <property type="match status" value="1"/>
</dbReference>
<dbReference type="AlphaFoldDB" id="A0A6G1HGL1"/>
<dbReference type="PANTHER" id="PTHR42341">
    <property type="entry name" value="HYDROPHOBIN"/>
    <property type="match status" value="1"/>
</dbReference>
<dbReference type="Gene3D" id="3.20.120.10">
    <property type="entry name" value="Hydrophobin"/>
    <property type="match status" value="1"/>
</dbReference>
<evidence type="ECO:0000256" key="2">
    <source>
        <dbReference type="ARBA" id="ARBA00023157"/>
    </source>
</evidence>
<keyword evidence="3" id="KW-0732">Signal</keyword>
<feature type="chain" id="PRO_5026184282" description="Hydrophobin" evidence="3">
    <location>
        <begin position="20"/>
        <end position="97"/>
    </location>
</feature>
<dbReference type="OrthoDB" id="4500971at2759"/>